<evidence type="ECO:0000256" key="3">
    <source>
        <dbReference type="ARBA" id="ARBA00022741"/>
    </source>
</evidence>
<dbReference type="Gene3D" id="3.30.200.20">
    <property type="entry name" value="Phosphorylase Kinase, domain 1"/>
    <property type="match status" value="1"/>
</dbReference>
<reference evidence="7" key="1">
    <citation type="submission" date="2022-11" db="EMBL/GenBank/DDBJ databases">
        <title>Draft genome sequence of Hoeflea poritis E7-10 and Hoeflea prorocentri PM5-8, separated from scleractinian coral Porites lutea and marine dinoflagellate.</title>
        <authorList>
            <person name="Zhang G."/>
            <person name="Wei Q."/>
            <person name="Cai L."/>
        </authorList>
    </citation>
    <scope>NUCLEOTIDE SEQUENCE</scope>
    <source>
        <strain evidence="7">PM5-8</strain>
    </source>
</reference>
<dbReference type="Gene3D" id="3.90.1200.10">
    <property type="match status" value="1"/>
</dbReference>
<keyword evidence="3" id="KW-0547">Nucleotide-binding</keyword>
<accession>A0A9X3UHW9</accession>
<dbReference type="AlphaFoldDB" id="A0A9X3UHW9"/>
<dbReference type="PROSITE" id="PS00109">
    <property type="entry name" value="PROTEIN_KINASE_TYR"/>
    <property type="match status" value="1"/>
</dbReference>
<keyword evidence="8" id="KW-1185">Reference proteome</keyword>
<dbReference type="InterPro" id="IPR008266">
    <property type="entry name" value="Tyr_kinase_AS"/>
</dbReference>
<evidence type="ECO:0000256" key="1">
    <source>
        <dbReference type="ARBA" id="ARBA00010165"/>
    </source>
</evidence>
<keyword evidence="5" id="KW-0067">ATP-binding</keyword>
<dbReference type="SUPFAM" id="SSF56112">
    <property type="entry name" value="Protein kinase-like (PK-like)"/>
    <property type="match status" value="1"/>
</dbReference>
<evidence type="ECO:0000256" key="5">
    <source>
        <dbReference type="ARBA" id="ARBA00022840"/>
    </source>
</evidence>
<comment type="caution">
    <text evidence="7">The sequence shown here is derived from an EMBL/GenBank/DDBJ whole genome shotgun (WGS) entry which is preliminary data.</text>
</comment>
<name>A0A9X3UHW9_9HYPH</name>
<keyword evidence="4" id="KW-0418">Kinase</keyword>
<evidence type="ECO:0000256" key="4">
    <source>
        <dbReference type="ARBA" id="ARBA00022777"/>
    </source>
</evidence>
<dbReference type="InterPro" id="IPR002575">
    <property type="entry name" value="Aminoglycoside_PTrfase"/>
</dbReference>
<evidence type="ECO:0000313" key="8">
    <source>
        <dbReference type="Proteomes" id="UP001151234"/>
    </source>
</evidence>
<dbReference type="PANTHER" id="PTHR34273:SF2">
    <property type="entry name" value="METHYLTHIORIBOSE KINASE"/>
    <property type="match status" value="1"/>
</dbReference>
<organism evidence="7 8">
    <name type="scientific">Hoeflea prorocentri</name>
    <dbReference type="NCBI Taxonomy" id="1922333"/>
    <lineage>
        <taxon>Bacteria</taxon>
        <taxon>Pseudomonadati</taxon>
        <taxon>Pseudomonadota</taxon>
        <taxon>Alphaproteobacteria</taxon>
        <taxon>Hyphomicrobiales</taxon>
        <taxon>Rhizobiaceae</taxon>
        <taxon>Hoeflea</taxon>
    </lineage>
</organism>
<dbReference type="GO" id="GO:0005524">
    <property type="term" value="F:ATP binding"/>
    <property type="evidence" value="ECO:0007669"/>
    <property type="project" value="UniProtKB-KW"/>
</dbReference>
<protein>
    <submittedName>
        <fullName evidence="7">Aminoglycoside phosphotransferase family protein</fullName>
    </submittedName>
</protein>
<evidence type="ECO:0000313" key="7">
    <source>
        <dbReference type="EMBL" id="MDA5397289.1"/>
    </source>
</evidence>
<dbReference type="GO" id="GO:0004672">
    <property type="term" value="F:protein kinase activity"/>
    <property type="evidence" value="ECO:0007669"/>
    <property type="project" value="InterPro"/>
</dbReference>
<dbReference type="Pfam" id="PF01636">
    <property type="entry name" value="APH"/>
    <property type="match status" value="1"/>
</dbReference>
<evidence type="ECO:0000259" key="6">
    <source>
        <dbReference type="Pfam" id="PF01636"/>
    </source>
</evidence>
<feature type="domain" description="Aminoglycoside phosphotransferase" evidence="6">
    <location>
        <begin position="44"/>
        <end position="211"/>
    </location>
</feature>
<comment type="similarity">
    <text evidence="1">Belongs to the methylthioribose kinase family.</text>
</comment>
<evidence type="ECO:0000256" key="2">
    <source>
        <dbReference type="ARBA" id="ARBA00022679"/>
    </source>
</evidence>
<dbReference type="InterPro" id="IPR011009">
    <property type="entry name" value="Kinase-like_dom_sf"/>
</dbReference>
<gene>
    <name evidence="7" type="ORF">OQ273_01780</name>
</gene>
<dbReference type="EMBL" id="JAPJZI010000001">
    <property type="protein sequence ID" value="MDA5397289.1"/>
    <property type="molecule type" value="Genomic_DNA"/>
</dbReference>
<sequence length="313" mass="34682">MRIDPLSGGVASDIAVVDLGDKSICAKFALPKLKVKEDWRAPVHRNRAEYEWLRVAARIAPGSAVQLFGSSEHLHGFAMEYLQGSDVYLWKAALLEEREDRSEAGRVGNLLGQIHAISTQPGFDTAPFHNREDFRALRIEPYLTFTAGRHPEVADELVALAEMLFESGQVLVHGDISPKNILFRNGQPVILDAECATMGDASFDASFCINHLILKAAHLPASRQRLLSGVVEFWNAYSAHIVWEPKNKLEERICGLVPALMLARIDGKSPVEYLSAAEQDRIRGLALGFVKAPTPTLRDFTRELTNRMEGVDA</sequence>
<keyword evidence="2" id="KW-0808">Transferase</keyword>
<dbReference type="Proteomes" id="UP001151234">
    <property type="component" value="Unassembled WGS sequence"/>
</dbReference>
<dbReference type="RefSeq" id="WP_267988755.1">
    <property type="nucleotide sequence ID" value="NZ_JAPJZI010000001.1"/>
</dbReference>
<dbReference type="PANTHER" id="PTHR34273">
    <property type="entry name" value="METHYLTHIORIBOSE KINASE"/>
    <property type="match status" value="1"/>
</dbReference>
<proteinExistence type="inferred from homology"/>